<evidence type="ECO:0000256" key="1">
    <source>
        <dbReference type="ARBA" id="ARBA00004613"/>
    </source>
</evidence>
<protein>
    <recommendedName>
        <fullName evidence="9">S-protein homolog</fullName>
    </recommendedName>
</protein>
<gene>
    <name evidence="7" type="ORF">F511_27523</name>
</gene>
<feature type="signal peptide" evidence="6">
    <location>
        <begin position="1"/>
        <end position="22"/>
    </location>
</feature>
<evidence type="ECO:0000256" key="5">
    <source>
        <dbReference type="ARBA" id="ARBA00022729"/>
    </source>
</evidence>
<comment type="subcellular location">
    <subcellularLocation>
        <location evidence="1">Secreted</location>
    </subcellularLocation>
</comment>
<dbReference type="OrthoDB" id="1287638at2759"/>
<evidence type="ECO:0000313" key="7">
    <source>
        <dbReference type="EMBL" id="KZV25538.1"/>
    </source>
</evidence>
<feature type="chain" id="PRO_5016446948" description="S-protein homolog" evidence="6">
    <location>
        <begin position="23"/>
        <end position="146"/>
    </location>
</feature>
<organism evidence="7 8">
    <name type="scientific">Dorcoceras hygrometricum</name>
    <dbReference type="NCBI Taxonomy" id="472368"/>
    <lineage>
        <taxon>Eukaryota</taxon>
        <taxon>Viridiplantae</taxon>
        <taxon>Streptophyta</taxon>
        <taxon>Embryophyta</taxon>
        <taxon>Tracheophyta</taxon>
        <taxon>Spermatophyta</taxon>
        <taxon>Magnoliopsida</taxon>
        <taxon>eudicotyledons</taxon>
        <taxon>Gunneridae</taxon>
        <taxon>Pentapetalae</taxon>
        <taxon>asterids</taxon>
        <taxon>lamiids</taxon>
        <taxon>Lamiales</taxon>
        <taxon>Gesneriaceae</taxon>
        <taxon>Didymocarpoideae</taxon>
        <taxon>Trichosporeae</taxon>
        <taxon>Loxocarpinae</taxon>
        <taxon>Dorcoceras</taxon>
    </lineage>
</organism>
<evidence type="ECO:0000256" key="3">
    <source>
        <dbReference type="ARBA" id="ARBA00022471"/>
    </source>
</evidence>
<evidence type="ECO:0000256" key="4">
    <source>
        <dbReference type="ARBA" id="ARBA00022525"/>
    </source>
</evidence>
<sequence>MGAAVFLRLATTFLLLSGMTTAKSSDKKIVITNSHTNYLSLRCFSFEDSFSVVHLKPWQTYVINITIRTVYPSATMFNCSTNMGNFVAYRYDYECSDDKYEACHWRFNENNAYRYEPKSGNWFTYDYDPNYESLTRGGVIKGYYAN</sequence>
<dbReference type="GO" id="GO:0005576">
    <property type="term" value="C:extracellular region"/>
    <property type="evidence" value="ECO:0007669"/>
    <property type="project" value="UniProtKB-SubCell"/>
</dbReference>
<dbReference type="Proteomes" id="UP000250235">
    <property type="component" value="Unassembled WGS sequence"/>
</dbReference>
<proteinExistence type="inferred from homology"/>
<keyword evidence="8" id="KW-1185">Reference proteome</keyword>
<keyword evidence="3" id="KW-0713">Self-incompatibility</keyword>
<reference evidence="7 8" key="1">
    <citation type="journal article" date="2015" name="Proc. Natl. Acad. Sci. U.S.A.">
        <title>The resurrection genome of Boea hygrometrica: A blueprint for survival of dehydration.</title>
        <authorList>
            <person name="Xiao L."/>
            <person name="Yang G."/>
            <person name="Zhang L."/>
            <person name="Yang X."/>
            <person name="Zhao S."/>
            <person name="Ji Z."/>
            <person name="Zhou Q."/>
            <person name="Hu M."/>
            <person name="Wang Y."/>
            <person name="Chen M."/>
            <person name="Xu Y."/>
            <person name="Jin H."/>
            <person name="Xiao X."/>
            <person name="Hu G."/>
            <person name="Bao F."/>
            <person name="Hu Y."/>
            <person name="Wan P."/>
            <person name="Li L."/>
            <person name="Deng X."/>
            <person name="Kuang T."/>
            <person name="Xiang C."/>
            <person name="Zhu J.K."/>
            <person name="Oliver M.J."/>
            <person name="He Y."/>
        </authorList>
    </citation>
    <scope>NUCLEOTIDE SEQUENCE [LARGE SCALE GENOMIC DNA]</scope>
    <source>
        <strain evidence="8">cv. XS01</strain>
    </source>
</reference>
<dbReference type="EMBL" id="KV011866">
    <property type="protein sequence ID" value="KZV25538.1"/>
    <property type="molecule type" value="Genomic_DNA"/>
</dbReference>
<evidence type="ECO:0000313" key="8">
    <source>
        <dbReference type="Proteomes" id="UP000250235"/>
    </source>
</evidence>
<keyword evidence="4" id="KW-0964">Secreted</keyword>
<evidence type="ECO:0008006" key="9">
    <source>
        <dbReference type="Google" id="ProtNLM"/>
    </source>
</evidence>
<dbReference type="GO" id="GO:0060320">
    <property type="term" value="P:rejection of self pollen"/>
    <property type="evidence" value="ECO:0007669"/>
    <property type="project" value="UniProtKB-KW"/>
</dbReference>
<keyword evidence="5 6" id="KW-0732">Signal</keyword>
<comment type="similarity">
    <text evidence="2">Belongs to the plant self-incompatibility (S1) protein family.</text>
</comment>
<dbReference type="InterPro" id="IPR010264">
    <property type="entry name" value="Self-incomp_S1"/>
</dbReference>
<name>A0A2Z7AW16_9LAMI</name>
<dbReference type="Pfam" id="PF05938">
    <property type="entry name" value="Self-incomp_S1"/>
    <property type="match status" value="1"/>
</dbReference>
<evidence type="ECO:0000256" key="6">
    <source>
        <dbReference type="SAM" id="SignalP"/>
    </source>
</evidence>
<evidence type="ECO:0000256" key="2">
    <source>
        <dbReference type="ARBA" id="ARBA00005581"/>
    </source>
</evidence>
<dbReference type="AlphaFoldDB" id="A0A2Z7AW16"/>
<accession>A0A2Z7AW16</accession>